<dbReference type="NCBIfam" id="NF040586">
    <property type="entry name" value="FxSxx_TPR"/>
    <property type="match status" value="1"/>
</dbReference>
<keyword evidence="5" id="KW-1185">Reference proteome</keyword>
<dbReference type="Proteomes" id="UP001143480">
    <property type="component" value="Unassembled WGS sequence"/>
</dbReference>
<dbReference type="Pfam" id="PF00931">
    <property type="entry name" value="NB-ARC"/>
    <property type="match status" value="1"/>
</dbReference>
<sequence length="731" mass="78803">MVCQIVAGLGGVGKTQLAANLAHRWWQQQRVDLLVWVTATSRTAVLTRYAHTAADVTGVEDPDPVDGALRFLAWLTRTNHRWLIVLDDLTDPADLQGLWPPSTAAGHTVVTTRRRDAALLAGRTVVEVDVFTPNQGLDYLHGKLGDQPHRLDEASELADDLGRLPLALAQAAAYIADQDLTCAGYRRRLTRRRLHTLRPPTLPDDQQAAVADTWALSIDLADGATGGIAGVLLELTAVLDPNGIPTPLFTTAAVTGYCTTRTGQPVTDDDANDALRALHRLSLITVDPATTDTRLIRVHAMLQRVVRENTSIAHKHDLAVTAADAINEVWPEHELDAGTAQPLRANTTTLHHYSDQHLWTTADGVHPILFRAGTSLGTTGLVAAARDYFLQLHTIATQHLGPDHRDTLATRHQSAQWRGETGDPTGAGAATKELLADMARILGPDHEGTLTTRNNLAYWRGQAGDPVGAAAATEELLIDIVRALGRDHPLTLTTRDNLAGWRGKAGDPAGAAAATEDLLLDMARVLGPDHSDTLTTRDNLARWQAQAGDPASAVTTLEDLLVDRLRVLGPDHPHTLTTRNNLALWRGRAGDPAGAVAALHELLDDMLRVLGPDHPMTLTTRHHLASSQGRAGNPASAVTAYQELFIDRLRVLGPDHPDVLITRNNLAHWRGQAGDAAGAVAALQELLDDMLRVLGPDHPDTIFARSNLSGWARSKESEESAPRRGGSRPTP</sequence>
<dbReference type="PANTHER" id="PTHR46082">
    <property type="entry name" value="ATP/GTP-BINDING PROTEIN-RELATED"/>
    <property type="match status" value="1"/>
</dbReference>
<dbReference type="SUPFAM" id="SSF48452">
    <property type="entry name" value="TPR-like"/>
    <property type="match status" value="1"/>
</dbReference>
<evidence type="ECO:0000313" key="5">
    <source>
        <dbReference type="Proteomes" id="UP001143480"/>
    </source>
</evidence>
<feature type="domain" description="NB-ARC" evidence="2">
    <location>
        <begin position="6"/>
        <end position="142"/>
    </location>
</feature>
<feature type="region of interest" description="Disordered" evidence="1">
    <location>
        <begin position="408"/>
        <end position="428"/>
    </location>
</feature>
<dbReference type="Gene3D" id="1.25.40.10">
    <property type="entry name" value="Tetratricopeptide repeat domain"/>
    <property type="match status" value="2"/>
</dbReference>
<evidence type="ECO:0000259" key="3">
    <source>
        <dbReference type="Pfam" id="PF25000"/>
    </source>
</evidence>
<dbReference type="AlphaFoldDB" id="A0A9W6KHR6"/>
<organism evidence="4 5">
    <name type="scientific">Dactylosporangium matsuzakiense</name>
    <dbReference type="NCBI Taxonomy" id="53360"/>
    <lineage>
        <taxon>Bacteria</taxon>
        <taxon>Bacillati</taxon>
        <taxon>Actinomycetota</taxon>
        <taxon>Actinomycetes</taxon>
        <taxon>Micromonosporales</taxon>
        <taxon>Micromonosporaceae</taxon>
        <taxon>Dactylosporangium</taxon>
    </lineage>
</organism>
<accession>A0A9W6KHR6</accession>
<dbReference type="Gene3D" id="3.40.50.300">
    <property type="entry name" value="P-loop containing nucleotide triphosphate hydrolases"/>
    <property type="match status" value="1"/>
</dbReference>
<feature type="compositionally biased region" description="Basic and acidic residues" evidence="1">
    <location>
        <begin position="713"/>
        <end position="722"/>
    </location>
</feature>
<feature type="domain" description="DUF7779" evidence="3">
    <location>
        <begin position="229"/>
        <end position="310"/>
    </location>
</feature>
<reference evidence="4" key="1">
    <citation type="journal article" date="2014" name="Int. J. Syst. Evol. Microbiol.">
        <title>Complete genome sequence of Corynebacterium casei LMG S-19264T (=DSM 44701T), isolated from a smear-ripened cheese.</title>
        <authorList>
            <consortium name="US DOE Joint Genome Institute (JGI-PGF)"/>
            <person name="Walter F."/>
            <person name="Albersmeier A."/>
            <person name="Kalinowski J."/>
            <person name="Ruckert C."/>
        </authorList>
    </citation>
    <scope>NUCLEOTIDE SEQUENCE</scope>
    <source>
        <strain evidence="4">VKM Ac-1321</strain>
    </source>
</reference>
<protein>
    <submittedName>
        <fullName evidence="4">Tetratricopeptide repeat protein</fullName>
    </submittedName>
</protein>
<evidence type="ECO:0000259" key="2">
    <source>
        <dbReference type="Pfam" id="PF00931"/>
    </source>
</evidence>
<reference evidence="4" key="2">
    <citation type="submission" date="2023-01" db="EMBL/GenBank/DDBJ databases">
        <authorList>
            <person name="Sun Q."/>
            <person name="Evtushenko L."/>
        </authorList>
    </citation>
    <scope>NUCLEOTIDE SEQUENCE</scope>
    <source>
        <strain evidence="4">VKM Ac-1321</strain>
    </source>
</reference>
<evidence type="ECO:0000256" key="1">
    <source>
        <dbReference type="SAM" id="MobiDB-lite"/>
    </source>
</evidence>
<dbReference type="Pfam" id="PF13374">
    <property type="entry name" value="TPR_10"/>
    <property type="match status" value="5"/>
</dbReference>
<dbReference type="InterPro" id="IPR053137">
    <property type="entry name" value="NLR-like"/>
</dbReference>
<gene>
    <name evidence="4" type="ORF">GCM10017581_020450</name>
</gene>
<dbReference type="Pfam" id="PF25000">
    <property type="entry name" value="DUF7779"/>
    <property type="match status" value="1"/>
</dbReference>
<dbReference type="SUPFAM" id="SSF52540">
    <property type="entry name" value="P-loop containing nucleoside triphosphate hydrolases"/>
    <property type="match status" value="1"/>
</dbReference>
<evidence type="ECO:0000313" key="4">
    <source>
        <dbReference type="EMBL" id="GLL00305.1"/>
    </source>
</evidence>
<dbReference type="InterPro" id="IPR002182">
    <property type="entry name" value="NB-ARC"/>
</dbReference>
<dbReference type="InterPro" id="IPR056681">
    <property type="entry name" value="DUF7779"/>
</dbReference>
<proteinExistence type="predicted"/>
<dbReference type="EMBL" id="BSFP01000008">
    <property type="protein sequence ID" value="GLL00305.1"/>
    <property type="molecule type" value="Genomic_DNA"/>
</dbReference>
<dbReference type="PANTHER" id="PTHR46082:SF6">
    <property type="entry name" value="AAA+ ATPASE DOMAIN-CONTAINING PROTEIN-RELATED"/>
    <property type="match status" value="1"/>
</dbReference>
<dbReference type="InterPro" id="IPR027417">
    <property type="entry name" value="P-loop_NTPase"/>
</dbReference>
<dbReference type="GO" id="GO:0043531">
    <property type="term" value="F:ADP binding"/>
    <property type="evidence" value="ECO:0007669"/>
    <property type="project" value="InterPro"/>
</dbReference>
<comment type="caution">
    <text evidence="4">The sequence shown here is derived from an EMBL/GenBank/DDBJ whole genome shotgun (WGS) entry which is preliminary data.</text>
</comment>
<dbReference type="InterPro" id="IPR011990">
    <property type="entry name" value="TPR-like_helical_dom_sf"/>
</dbReference>
<name>A0A9W6KHR6_9ACTN</name>
<feature type="region of interest" description="Disordered" evidence="1">
    <location>
        <begin position="705"/>
        <end position="731"/>
    </location>
</feature>